<feature type="transmembrane region" description="Helical" evidence="1">
    <location>
        <begin position="135"/>
        <end position="159"/>
    </location>
</feature>
<dbReference type="RefSeq" id="WP_053945594.1">
    <property type="nucleotide sequence ID" value="NZ_BSCV01000006.1"/>
</dbReference>
<feature type="transmembrane region" description="Helical" evidence="1">
    <location>
        <begin position="93"/>
        <end position="115"/>
    </location>
</feature>
<proteinExistence type="predicted"/>
<evidence type="ECO:0000256" key="1">
    <source>
        <dbReference type="SAM" id="Phobius"/>
    </source>
</evidence>
<dbReference type="EMBL" id="CDMG01000009">
    <property type="protein sequence ID" value="CRF53042.1"/>
    <property type="molecule type" value="Genomic_DNA"/>
</dbReference>
<accession>A0A0K2Y3Z2</accession>
<evidence type="ECO:0000313" key="2">
    <source>
        <dbReference type="EMBL" id="CRF53042.1"/>
    </source>
</evidence>
<dbReference type="Proteomes" id="UP000043437">
    <property type="component" value="Unassembled WGS sequence"/>
</dbReference>
<keyword evidence="1" id="KW-0472">Membrane</keyword>
<organism evidence="2 3">
    <name type="scientific">Helicobacter ailurogastricus</name>
    <dbReference type="NCBI Taxonomy" id="1578720"/>
    <lineage>
        <taxon>Bacteria</taxon>
        <taxon>Pseudomonadati</taxon>
        <taxon>Campylobacterota</taxon>
        <taxon>Epsilonproteobacteria</taxon>
        <taxon>Campylobacterales</taxon>
        <taxon>Helicobacteraceae</taxon>
        <taxon>Helicobacter</taxon>
    </lineage>
</organism>
<feature type="transmembrane region" description="Helical" evidence="1">
    <location>
        <begin position="171"/>
        <end position="190"/>
    </location>
</feature>
<keyword evidence="1" id="KW-0812">Transmembrane</keyword>
<keyword evidence="1" id="KW-1133">Transmembrane helix</keyword>
<feature type="transmembrane region" description="Helical" evidence="1">
    <location>
        <begin position="12"/>
        <end position="31"/>
    </location>
</feature>
<dbReference type="AlphaFoldDB" id="A0A0K2Y3Z2"/>
<gene>
    <name evidence="2" type="ORF">HAL07_15070</name>
</gene>
<dbReference type="GeneID" id="82132422"/>
<reference evidence="3" key="1">
    <citation type="submission" date="2014-12" db="EMBL/GenBank/DDBJ databases">
        <authorList>
            <person name="Jaenicke S."/>
        </authorList>
    </citation>
    <scope>NUCLEOTIDE SEQUENCE [LARGE SCALE GENOMIC DNA]</scope>
</reference>
<sequence length="251" mass="28226">MFKVFKHDFLENYLSIVCTQLFLVFCWVFLSQKEGDVLVFLVANFFLLLGSGVLAVLIFAAAVRSTQQKLFGAEGYFTFSLPLSVDAILGAKIAVNLSWVLLSIFSFFLALLFSYLCSTKAPSLSDISPQGLPYILRALGLFLLFCLLLYLKLLLALTLLNIGRFKRFPKLMGFLFFVGISFILSLPSHALQKLFLGPENTILQDSYLVFYANFFFLDTGTTALFLGLEFLKGGILYALIRWLLVHKLALD</sequence>
<evidence type="ECO:0000313" key="3">
    <source>
        <dbReference type="Proteomes" id="UP000043437"/>
    </source>
</evidence>
<name>A0A0K2Y3Z2_9HELI</name>
<protein>
    <submittedName>
        <fullName evidence="2">Uncharacterized protein</fullName>
    </submittedName>
</protein>
<feature type="transmembrane region" description="Helical" evidence="1">
    <location>
        <begin position="37"/>
        <end position="63"/>
    </location>
</feature>